<comment type="function">
    <text evidence="5">Part of a binding-protein-dependent transport system for a sugar.</text>
</comment>
<evidence type="ECO:0000256" key="3">
    <source>
        <dbReference type="ARBA" id="ARBA00022448"/>
    </source>
</evidence>
<dbReference type="SUPFAM" id="SSF53850">
    <property type="entry name" value="Periplasmic binding protein-like II"/>
    <property type="match status" value="1"/>
</dbReference>
<accession>A0AA48WHI3</accession>
<comment type="subcellular location">
    <subcellularLocation>
        <location evidence="1">Periplasm</location>
    </subcellularLocation>
</comment>
<protein>
    <recommendedName>
        <fullName evidence="6">Probable sugar-binding periplasmic protein</fullName>
    </recommendedName>
</protein>
<dbReference type="InterPro" id="IPR006059">
    <property type="entry name" value="SBP"/>
</dbReference>
<comment type="similarity">
    <text evidence="2">Belongs to the bacterial solute-binding protein 1 family.</text>
</comment>
<dbReference type="InterPro" id="IPR050490">
    <property type="entry name" value="Bact_solute-bd_prot1"/>
</dbReference>
<dbReference type="RefSeq" id="WP_206091319.1">
    <property type="nucleotide sequence ID" value="NZ_CP065053.1"/>
</dbReference>
<gene>
    <name evidence="8" type="ORF">IV454_09750</name>
</gene>
<keyword evidence="4 7" id="KW-0732">Signal</keyword>
<keyword evidence="3" id="KW-0813">Transport</keyword>
<evidence type="ECO:0000256" key="4">
    <source>
        <dbReference type="ARBA" id="ARBA00022729"/>
    </source>
</evidence>
<evidence type="ECO:0000256" key="2">
    <source>
        <dbReference type="ARBA" id="ARBA00008520"/>
    </source>
</evidence>
<evidence type="ECO:0000256" key="6">
    <source>
        <dbReference type="ARBA" id="ARBA00049753"/>
    </source>
</evidence>
<sequence>MGKLPRQASACGRRLLTALALAVLVLPASGGEPKARAEAKAGTKAEAEAKPAAESLQVLHWWQSASERRAVDLLAERLGQQHVQWRDAMVPGGSGIGAGIVLRSRVLAKDAPEVAQLNGIVIRDWARLGLLADLDEVAARGDWERQLLPAIAALIRPGQHVVAAPLGIHRINILFHNRALFARHGLSAPVTWPDFERAAAVLARAGVTPLAQSSEPWQVATLFETLVLAEGGAAYFRQLFQQREPAAFADPRLGRALTHLRGLKKWMGAPVRELSWAEEVRQVADGSAGMLVMGDWAKGELNAMGLNSDRDIGCGAVPGTAAFHLYNVDMLSMLAERPAQRAAQETLAALVMQPALQRDYSRVKGSVPVLRAPDLAAMDACARASWTLFATSPAGQVPSMVHRMATDETARDAMVAELHRFFLNERVSVADTQRRLGVIGRRPQDR</sequence>
<dbReference type="PANTHER" id="PTHR43649:SF28">
    <property type="entry name" value="BINDING PROTEIN COMPONENT OF ABC SUGAR TRANSPORTER-RELATED"/>
    <property type="match status" value="1"/>
</dbReference>
<proteinExistence type="inferred from homology"/>
<evidence type="ECO:0000256" key="7">
    <source>
        <dbReference type="SAM" id="SignalP"/>
    </source>
</evidence>
<dbReference type="EMBL" id="CP065053">
    <property type="protein sequence ID" value="QPI51749.1"/>
    <property type="molecule type" value="Genomic_DNA"/>
</dbReference>
<dbReference type="PANTHER" id="PTHR43649">
    <property type="entry name" value="ARABINOSE-BINDING PROTEIN-RELATED"/>
    <property type="match status" value="1"/>
</dbReference>
<evidence type="ECO:0000256" key="5">
    <source>
        <dbReference type="ARBA" id="ARBA00049629"/>
    </source>
</evidence>
<evidence type="ECO:0000313" key="9">
    <source>
        <dbReference type="Proteomes" id="UP000662888"/>
    </source>
</evidence>
<dbReference type="Proteomes" id="UP000662888">
    <property type="component" value="Chromosome"/>
</dbReference>
<keyword evidence="9" id="KW-1185">Reference proteome</keyword>
<name>A0AA48WHI3_9BURK</name>
<feature type="chain" id="PRO_5046017855" description="Probable sugar-binding periplasmic protein" evidence="7">
    <location>
        <begin position="31"/>
        <end position="446"/>
    </location>
</feature>
<evidence type="ECO:0000313" key="8">
    <source>
        <dbReference type="EMBL" id="QPI51749.1"/>
    </source>
</evidence>
<dbReference type="Gene3D" id="3.40.190.10">
    <property type="entry name" value="Periplasmic binding protein-like II"/>
    <property type="match status" value="2"/>
</dbReference>
<organism evidence="8 9">
    <name type="scientific">Massilia antarctica</name>
    <dbReference type="NCBI Taxonomy" id="2765360"/>
    <lineage>
        <taxon>Bacteria</taxon>
        <taxon>Pseudomonadati</taxon>
        <taxon>Pseudomonadota</taxon>
        <taxon>Betaproteobacteria</taxon>
        <taxon>Burkholderiales</taxon>
        <taxon>Oxalobacteraceae</taxon>
        <taxon>Telluria group</taxon>
        <taxon>Massilia</taxon>
    </lineage>
</organism>
<feature type="signal peptide" evidence="7">
    <location>
        <begin position="1"/>
        <end position="30"/>
    </location>
</feature>
<evidence type="ECO:0000256" key="1">
    <source>
        <dbReference type="ARBA" id="ARBA00004418"/>
    </source>
</evidence>
<reference evidence="8 9" key="1">
    <citation type="submission" date="2020-11" db="EMBL/GenBank/DDBJ databases">
        <authorList>
            <person name="Sun Q."/>
        </authorList>
    </citation>
    <scope>NUCLEOTIDE SEQUENCE [LARGE SCALE GENOMIC DNA]</scope>
    <source>
        <strain evidence="8 9">P8398</strain>
    </source>
</reference>
<dbReference type="Pfam" id="PF01547">
    <property type="entry name" value="SBP_bac_1"/>
    <property type="match status" value="1"/>
</dbReference>